<evidence type="ECO:0000313" key="1">
    <source>
        <dbReference type="Ensembl" id="ENSFHEP00000034834.1"/>
    </source>
</evidence>
<keyword evidence="2" id="KW-1185">Reference proteome</keyword>
<accession>A0A3Q2R2B2</accession>
<evidence type="ECO:0000313" key="2">
    <source>
        <dbReference type="Proteomes" id="UP000265000"/>
    </source>
</evidence>
<sequence>MCSSQPLCSLITLIKERRDAGTGYAYRRGVWAFVLSLVGHAQTAQREADPLKYFFQCVGVFSRAQQTPVQLLQNQVLTLNPTQRRQGHVFFDFKRSELPTRSCKRRCDVCRYNKVCHDTTSNKLNSQVCERHGAISN</sequence>
<proteinExistence type="predicted"/>
<reference evidence="1" key="2">
    <citation type="submission" date="2025-09" db="UniProtKB">
        <authorList>
            <consortium name="Ensembl"/>
        </authorList>
    </citation>
    <scope>IDENTIFICATION</scope>
</reference>
<organism evidence="1 2">
    <name type="scientific">Fundulus heteroclitus</name>
    <name type="common">Killifish</name>
    <name type="synonym">Mummichog</name>
    <dbReference type="NCBI Taxonomy" id="8078"/>
    <lineage>
        <taxon>Eukaryota</taxon>
        <taxon>Metazoa</taxon>
        <taxon>Chordata</taxon>
        <taxon>Craniata</taxon>
        <taxon>Vertebrata</taxon>
        <taxon>Euteleostomi</taxon>
        <taxon>Actinopterygii</taxon>
        <taxon>Neopterygii</taxon>
        <taxon>Teleostei</taxon>
        <taxon>Neoteleostei</taxon>
        <taxon>Acanthomorphata</taxon>
        <taxon>Ovalentaria</taxon>
        <taxon>Atherinomorphae</taxon>
        <taxon>Cyprinodontiformes</taxon>
        <taxon>Fundulidae</taxon>
        <taxon>Fundulus</taxon>
    </lineage>
</organism>
<protein>
    <submittedName>
        <fullName evidence="1">Uncharacterized protein</fullName>
    </submittedName>
</protein>
<dbReference type="Ensembl" id="ENSFHET00000030422.1">
    <property type="protein sequence ID" value="ENSFHEP00000034834.1"/>
    <property type="gene ID" value="ENSFHEG00000022769.1"/>
</dbReference>
<reference evidence="1" key="1">
    <citation type="submission" date="2025-08" db="UniProtKB">
        <authorList>
            <consortium name="Ensembl"/>
        </authorList>
    </citation>
    <scope>IDENTIFICATION</scope>
</reference>
<name>A0A3Q2R2B2_FUNHE</name>
<dbReference type="AlphaFoldDB" id="A0A3Q2R2B2"/>
<dbReference type="Proteomes" id="UP000265000">
    <property type="component" value="Unplaced"/>
</dbReference>